<evidence type="ECO:0000256" key="2">
    <source>
        <dbReference type="ARBA" id="ARBA00012076"/>
    </source>
</evidence>
<dbReference type="OMA" id="FCDARED"/>
<dbReference type="Gene3D" id="3.90.226.10">
    <property type="entry name" value="2-enoyl-CoA Hydratase, Chain A, domain 1"/>
    <property type="match status" value="1"/>
</dbReference>
<evidence type="ECO:0000313" key="9">
    <source>
        <dbReference type="Proteomes" id="UP000007799"/>
    </source>
</evidence>
<dbReference type="PROSITE" id="PS00166">
    <property type="entry name" value="ENOYL_COA_HYDRATASE"/>
    <property type="match status" value="1"/>
</dbReference>
<organism evidence="9">
    <name type="scientific">Salpingoeca rosetta (strain ATCC 50818 / BSB-021)</name>
    <dbReference type="NCBI Taxonomy" id="946362"/>
    <lineage>
        <taxon>Eukaryota</taxon>
        <taxon>Choanoflagellata</taxon>
        <taxon>Craspedida</taxon>
        <taxon>Salpingoecidae</taxon>
        <taxon>Salpingoeca</taxon>
    </lineage>
</organism>
<dbReference type="InParanoid" id="F2U5J0"/>
<dbReference type="PANTHER" id="PTHR11941:SF54">
    <property type="entry name" value="ENOYL-COA HYDRATASE, MITOCHONDRIAL"/>
    <property type="match status" value="1"/>
</dbReference>
<name>F2U5J0_SALR5</name>
<dbReference type="GO" id="GO:0005739">
    <property type="term" value="C:mitochondrion"/>
    <property type="evidence" value="ECO:0007669"/>
    <property type="project" value="TreeGrafter"/>
</dbReference>
<dbReference type="InterPro" id="IPR029045">
    <property type="entry name" value="ClpP/crotonase-like_dom_sf"/>
</dbReference>
<dbReference type="eggNOG" id="KOG1680">
    <property type="taxonomic scope" value="Eukaryota"/>
</dbReference>
<evidence type="ECO:0000256" key="6">
    <source>
        <dbReference type="ARBA" id="ARBA00073937"/>
    </source>
</evidence>
<comment type="similarity">
    <text evidence="1 7">Belongs to the enoyl-CoA hydratase/isomerase family.</text>
</comment>
<dbReference type="SUPFAM" id="SSF52096">
    <property type="entry name" value="ClpP/crotonase"/>
    <property type="match status" value="1"/>
</dbReference>
<dbReference type="FunCoup" id="F2U5J0">
    <property type="interactions" value="680"/>
</dbReference>
<protein>
    <recommendedName>
        <fullName evidence="6">Probable enoyl-CoA hydratase, mitochondrial</fullName>
        <ecNumber evidence="2">4.2.1.17</ecNumber>
    </recommendedName>
</protein>
<evidence type="ECO:0000256" key="1">
    <source>
        <dbReference type="ARBA" id="ARBA00005254"/>
    </source>
</evidence>
<reference evidence="8" key="1">
    <citation type="submission" date="2009-08" db="EMBL/GenBank/DDBJ databases">
        <title>Annotation of Salpingoeca rosetta.</title>
        <authorList>
            <consortium name="The Broad Institute Genome Sequencing Platform"/>
            <person name="Russ C."/>
            <person name="Cuomo C."/>
            <person name="Burger G."/>
            <person name="Gray M.W."/>
            <person name="Holland P.W.H."/>
            <person name="King N."/>
            <person name="Lang F.B.F."/>
            <person name="Roger A.J."/>
            <person name="Ruiz-Trillo I."/>
            <person name="Young S.K."/>
            <person name="Zeng Q."/>
            <person name="Gargeya S."/>
            <person name="Alvarado L."/>
            <person name="Berlin A."/>
            <person name="Chapman S.B."/>
            <person name="Chen Z."/>
            <person name="Freedman E."/>
            <person name="Gellesch M."/>
            <person name="Goldberg J."/>
            <person name="Griggs A."/>
            <person name="Gujja S."/>
            <person name="Heilman E."/>
            <person name="Heiman D."/>
            <person name="Howarth C."/>
            <person name="Mehta T."/>
            <person name="Neiman D."/>
            <person name="Pearson M."/>
            <person name="Roberts A."/>
            <person name="Saif S."/>
            <person name="Shea T."/>
            <person name="Shenoy N."/>
            <person name="Sisk P."/>
            <person name="Stolte C."/>
            <person name="Sykes S."/>
            <person name="White J."/>
            <person name="Yandava C."/>
            <person name="Haas B."/>
            <person name="Nusbaum C."/>
            <person name="Birren B."/>
        </authorList>
    </citation>
    <scope>NUCLEOTIDE SEQUENCE [LARGE SCALE GENOMIC DNA]</scope>
    <source>
        <strain evidence="8">ATCC 50818</strain>
    </source>
</reference>
<evidence type="ECO:0000256" key="3">
    <source>
        <dbReference type="ARBA" id="ARBA00022832"/>
    </source>
</evidence>
<keyword evidence="9" id="KW-1185">Reference proteome</keyword>
<evidence type="ECO:0000313" key="8">
    <source>
        <dbReference type="EMBL" id="EGD83206.1"/>
    </source>
</evidence>
<dbReference type="FunFam" id="3.90.226.10:FF:000019">
    <property type="entry name" value="Enoyl-CoA hydratase, mitochondrial"/>
    <property type="match status" value="1"/>
</dbReference>
<dbReference type="GO" id="GO:0004300">
    <property type="term" value="F:enoyl-CoA hydratase activity"/>
    <property type="evidence" value="ECO:0007669"/>
    <property type="project" value="UniProtKB-EC"/>
</dbReference>
<keyword evidence="3" id="KW-0276">Fatty acid metabolism</keyword>
<keyword evidence="5" id="KW-0456">Lyase</keyword>
<dbReference type="RefSeq" id="XP_004995570.1">
    <property type="nucleotide sequence ID" value="XM_004995513.1"/>
</dbReference>
<evidence type="ECO:0000256" key="7">
    <source>
        <dbReference type="RuleBase" id="RU003707"/>
    </source>
</evidence>
<dbReference type="OrthoDB" id="2018133at2759"/>
<dbReference type="InterPro" id="IPR014748">
    <property type="entry name" value="Enoyl-CoA_hydra_C"/>
</dbReference>
<dbReference type="GeneID" id="16076150"/>
<dbReference type="EMBL" id="GL832962">
    <property type="protein sequence ID" value="EGD83206.1"/>
    <property type="molecule type" value="Genomic_DNA"/>
</dbReference>
<dbReference type="STRING" id="946362.F2U5J0"/>
<gene>
    <name evidence="8" type="ORF">PTSG_03836</name>
</gene>
<sequence>MLSAFRLRAATAAVAATRATRVSRMALSTGTTYENLQVTRDDGVGIITLHRPKALNALCDKLMSEMTQVIDEFEADNDIRVMVLTGSGKAFAAGADIKEMVPRTFQEVYQGNFLSFWDRVAHTKKPVIAAVNGFALGGGCELAMMCDIIYASDKAVFGQPEINLGTIPGAGGTQRLTRAIGKSNAMELVLSGDKIKADEAKQMGLVSKVFPSENLMDETMKLARRIAAQSLPILQMAKEAVNKSQELSLQEGLHLEKRLFHSSFATHDRKEGMTAFQEKRKPNFKDE</sequence>
<dbReference type="EC" id="4.2.1.17" evidence="2"/>
<dbReference type="FunFam" id="1.10.12.10:FF:000001">
    <property type="entry name" value="Probable enoyl-CoA hydratase, mitochondrial"/>
    <property type="match status" value="1"/>
</dbReference>
<dbReference type="Proteomes" id="UP000007799">
    <property type="component" value="Unassembled WGS sequence"/>
</dbReference>
<dbReference type="Pfam" id="PF00378">
    <property type="entry name" value="ECH_1"/>
    <property type="match status" value="1"/>
</dbReference>
<proteinExistence type="inferred from homology"/>
<dbReference type="CDD" id="cd06558">
    <property type="entry name" value="crotonase-like"/>
    <property type="match status" value="1"/>
</dbReference>
<dbReference type="PANTHER" id="PTHR11941">
    <property type="entry name" value="ENOYL-COA HYDRATASE-RELATED"/>
    <property type="match status" value="1"/>
</dbReference>
<dbReference type="InterPro" id="IPR001753">
    <property type="entry name" value="Enoyl-CoA_hydra/iso"/>
</dbReference>
<dbReference type="Gene3D" id="1.10.12.10">
    <property type="entry name" value="Lyase 2-enoyl-coa Hydratase, Chain A, domain 2"/>
    <property type="match status" value="1"/>
</dbReference>
<dbReference type="AlphaFoldDB" id="F2U5J0"/>
<dbReference type="GO" id="GO:0006635">
    <property type="term" value="P:fatty acid beta-oxidation"/>
    <property type="evidence" value="ECO:0007669"/>
    <property type="project" value="TreeGrafter"/>
</dbReference>
<keyword evidence="4" id="KW-0443">Lipid metabolism</keyword>
<accession>F2U5J0</accession>
<evidence type="ECO:0000256" key="4">
    <source>
        <dbReference type="ARBA" id="ARBA00023098"/>
    </source>
</evidence>
<dbReference type="KEGG" id="sre:PTSG_03836"/>
<evidence type="ECO:0000256" key="5">
    <source>
        <dbReference type="ARBA" id="ARBA00023239"/>
    </source>
</evidence>
<dbReference type="InterPro" id="IPR018376">
    <property type="entry name" value="Enoyl-CoA_hyd/isom_CS"/>
</dbReference>